<feature type="domain" description="CHK kinase-like" evidence="1">
    <location>
        <begin position="149"/>
        <end position="344"/>
    </location>
</feature>
<evidence type="ECO:0000259" key="1">
    <source>
        <dbReference type="SMART" id="SM00587"/>
    </source>
</evidence>
<organism evidence="2 3">
    <name type="scientific">Frankliniella fusca</name>
    <dbReference type="NCBI Taxonomy" id="407009"/>
    <lineage>
        <taxon>Eukaryota</taxon>
        <taxon>Metazoa</taxon>
        <taxon>Ecdysozoa</taxon>
        <taxon>Arthropoda</taxon>
        <taxon>Hexapoda</taxon>
        <taxon>Insecta</taxon>
        <taxon>Pterygota</taxon>
        <taxon>Neoptera</taxon>
        <taxon>Paraneoptera</taxon>
        <taxon>Thysanoptera</taxon>
        <taxon>Terebrantia</taxon>
        <taxon>Thripoidea</taxon>
        <taxon>Thripidae</taxon>
        <taxon>Frankliniella</taxon>
    </lineage>
</organism>
<comment type="caution">
    <text evidence="2">The sequence shown here is derived from an EMBL/GenBank/DDBJ whole genome shotgun (WGS) entry which is preliminary data.</text>
</comment>
<dbReference type="SUPFAM" id="SSF56112">
    <property type="entry name" value="Protein kinase-like (PK-like)"/>
    <property type="match status" value="1"/>
</dbReference>
<keyword evidence="3" id="KW-1185">Reference proteome</keyword>
<evidence type="ECO:0000313" key="2">
    <source>
        <dbReference type="EMBL" id="KAK3915344.1"/>
    </source>
</evidence>
<gene>
    <name evidence="2" type="ORF">KUF71_024620</name>
</gene>
<name>A0AAE1H5U4_9NEOP</name>
<dbReference type="InterPro" id="IPR004119">
    <property type="entry name" value="EcKL"/>
</dbReference>
<dbReference type="Gene3D" id="3.90.1200.10">
    <property type="match status" value="1"/>
</dbReference>
<accession>A0AAE1H5U4</accession>
<proteinExistence type="predicted"/>
<protein>
    <submittedName>
        <fullName evidence="2">Oxidoreductase dhs-27</fullName>
    </submittedName>
</protein>
<dbReference type="InterPro" id="IPR015897">
    <property type="entry name" value="CHK_kinase-like"/>
</dbReference>
<reference evidence="2" key="1">
    <citation type="submission" date="2021-07" db="EMBL/GenBank/DDBJ databases">
        <authorList>
            <person name="Catto M.A."/>
            <person name="Jacobson A."/>
            <person name="Kennedy G."/>
            <person name="Labadie P."/>
            <person name="Hunt B.G."/>
            <person name="Srinivasan R."/>
        </authorList>
    </citation>
    <scope>NUCLEOTIDE SEQUENCE</scope>
    <source>
        <strain evidence="2">PL_HMW_Pooled</strain>
        <tissue evidence="2">Head</tissue>
    </source>
</reference>
<evidence type="ECO:0000313" key="3">
    <source>
        <dbReference type="Proteomes" id="UP001219518"/>
    </source>
</evidence>
<sequence length="428" mass="48402">MTATDTLPVAHLQRLLEEVVEEKGIKKPRYTVSAGSKNGDNYIGLLYRVEVREGDAAEPVLRLIIKAMPLSLRRRQDAELVKFFDNEFSMYRDVLPALGRFAAAAAAGVDGGVVDAARPGFAADAFPYAPPLHSGRQECRGAGEGEDALVLEDMLPLGFRLQDRRVGLDVHHVRAVLRSLAYLHASSMAMEDQRPDEFAELRGLIKETLFRASNPFGPQIEIMAKKTDDYVKDRFPEGSTGYKRMRSLMDSYMKEMLRLSSPSPDGGNTICHGDCWTNNVLFKYSKSGDVEEACLLDFQISRYAPPVLDIAYLIFCCTTREFRDEHLDRLLGEYHDQLSANLRRFAIPDKVYPKKTMEKQMRERMCFGFGMAAMTVPLFLADSDEIPDMDEQFDKGTEIDMTIESRNAPERNKRIADVLEEMIDRGWL</sequence>
<dbReference type="EMBL" id="JAHWGI010000424">
    <property type="protein sequence ID" value="KAK3915344.1"/>
    <property type="molecule type" value="Genomic_DNA"/>
</dbReference>
<reference evidence="2" key="2">
    <citation type="journal article" date="2023" name="BMC Genomics">
        <title>Pest status, molecular evolution, and epigenetic factors derived from the genome assembly of Frankliniella fusca, a thysanopteran phytovirus vector.</title>
        <authorList>
            <person name="Catto M.A."/>
            <person name="Labadie P.E."/>
            <person name="Jacobson A.L."/>
            <person name="Kennedy G.G."/>
            <person name="Srinivasan R."/>
            <person name="Hunt B.G."/>
        </authorList>
    </citation>
    <scope>NUCLEOTIDE SEQUENCE</scope>
    <source>
        <strain evidence="2">PL_HMW_Pooled</strain>
    </source>
</reference>
<dbReference type="SMART" id="SM00587">
    <property type="entry name" value="CHK"/>
    <property type="match status" value="1"/>
</dbReference>
<dbReference type="InterPro" id="IPR011009">
    <property type="entry name" value="Kinase-like_dom_sf"/>
</dbReference>
<dbReference type="AlphaFoldDB" id="A0AAE1H5U4"/>
<dbReference type="PANTHER" id="PTHR11012:SF30">
    <property type="entry name" value="PROTEIN KINASE-LIKE DOMAIN-CONTAINING"/>
    <property type="match status" value="1"/>
</dbReference>
<dbReference type="Pfam" id="PF02958">
    <property type="entry name" value="EcKL"/>
    <property type="match status" value="1"/>
</dbReference>
<dbReference type="PANTHER" id="PTHR11012">
    <property type="entry name" value="PROTEIN KINASE-LIKE DOMAIN-CONTAINING"/>
    <property type="match status" value="1"/>
</dbReference>
<dbReference type="Proteomes" id="UP001219518">
    <property type="component" value="Unassembled WGS sequence"/>
</dbReference>